<dbReference type="Pfam" id="PF00440">
    <property type="entry name" value="TetR_N"/>
    <property type="match status" value="1"/>
</dbReference>
<gene>
    <name evidence="2" type="ORF">UCCLBBS449_1309</name>
</gene>
<dbReference type="EMBL" id="CP031198">
    <property type="protein sequence ID" value="QCZ53261.1"/>
    <property type="molecule type" value="Genomic_DNA"/>
</dbReference>
<sequence length="172" mass="20405">MPDLRTKRTHRAIVTAFRQLLTTTPFDKVTINDIAESALINRSTFYVHFLDKYDLLQHIFEDVLIQEQIDTSHIDQHPFELFARVKSSSIEAIIKRQTTDESFVTEFFKFFIEKQIERNRKMTELERCFFIGRVRAIMMWIQRTPQTFNIFTDYPTLDRIFQTGKASVAVDS</sequence>
<organism evidence="2 3">
    <name type="scientific">Levilactobacillus brevis</name>
    <name type="common">Lactobacillus brevis</name>
    <dbReference type="NCBI Taxonomy" id="1580"/>
    <lineage>
        <taxon>Bacteria</taxon>
        <taxon>Bacillati</taxon>
        <taxon>Bacillota</taxon>
        <taxon>Bacilli</taxon>
        <taxon>Lactobacillales</taxon>
        <taxon>Lactobacillaceae</taxon>
        <taxon>Levilactobacillus</taxon>
    </lineage>
</organism>
<proteinExistence type="predicted"/>
<name>A0A0C1PVR7_LEVBR</name>
<evidence type="ECO:0000313" key="3">
    <source>
        <dbReference type="Proteomes" id="UP000307074"/>
    </source>
</evidence>
<dbReference type="SUPFAM" id="SSF46689">
    <property type="entry name" value="Homeodomain-like"/>
    <property type="match status" value="1"/>
</dbReference>
<dbReference type="InterPro" id="IPR001647">
    <property type="entry name" value="HTH_TetR"/>
</dbReference>
<dbReference type="PROSITE" id="PS50977">
    <property type="entry name" value="HTH_TETR_2"/>
    <property type="match status" value="1"/>
</dbReference>
<dbReference type="Gene3D" id="1.10.357.10">
    <property type="entry name" value="Tetracycline Repressor, domain 2"/>
    <property type="match status" value="1"/>
</dbReference>
<dbReference type="AlphaFoldDB" id="A0A0C1PVR7"/>
<dbReference type="InterPro" id="IPR009057">
    <property type="entry name" value="Homeodomain-like_sf"/>
</dbReference>
<accession>A0A0C1PVR7</accession>
<evidence type="ECO:0000313" key="2">
    <source>
        <dbReference type="EMBL" id="QCZ53261.1"/>
    </source>
</evidence>
<reference evidence="2 3" key="1">
    <citation type="submission" date="2018-07" db="EMBL/GenBank/DDBJ databases">
        <authorList>
            <person name="Feyereisen M."/>
        </authorList>
    </citation>
    <scope>NUCLEOTIDE SEQUENCE [LARGE SCALE GENOMIC DNA]</scope>
    <source>
        <strain evidence="2 3">UCCLBBS449</strain>
    </source>
</reference>
<dbReference type="GO" id="GO:0003677">
    <property type="term" value="F:DNA binding"/>
    <property type="evidence" value="ECO:0007669"/>
    <property type="project" value="UniProtKB-UniRule"/>
</dbReference>
<keyword evidence="1" id="KW-0238">DNA-binding</keyword>
<dbReference type="PANTHER" id="PTHR43479:SF7">
    <property type="entry name" value="TETR-FAMILY TRANSCRIPTIONAL REGULATOR"/>
    <property type="match status" value="1"/>
</dbReference>
<dbReference type="RefSeq" id="WP_024525239.1">
    <property type="nucleotide sequence ID" value="NZ_CAKMAP010000002.1"/>
</dbReference>
<evidence type="ECO:0000256" key="1">
    <source>
        <dbReference type="ARBA" id="ARBA00023125"/>
    </source>
</evidence>
<dbReference type="Proteomes" id="UP000307074">
    <property type="component" value="Chromosome"/>
</dbReference>
<protein>
    <submittedName>
        <fullName evidence="2">TetR family transcriptional regulator</fullName>
    </submittedName>
</protein>
<dbReference type="InterPro" id="IPR050624">
    <property type="entry name" value="HTH-type_Tx_Regulator"/>
</dbReference>
<dbReference type="OrthoDB" id="9810250at2"/>
<dbReference type="PANTHER" id="PTHR43479">
    <property type="entry name" value="ACREF/ENVCD OPERON REPRESSOR-RELATED"/>
    <property type="match status" value="1"/>
</dbReference>